<dbReference type="InterPro" id="IPR000644">
    <property type="entry name" value="CBS_dom"/>
</dbReference>
<dbReference type="Gene3D" id="2.60.120.10">
    <property type="entry name" value="Jelly Rolls"/>
    <property type="match status" value="1"/>
</dbReference>
<keyword evidence="1 2" id="KW-0129">CBS domain</keyword>
<dbReference type="Pfam" id="PF00027">
    <property type="entry name" value="cNMP_binding"/>
    <property type="match status" value="1"/>
</dbReference>
<keyword evidence="6" id="KW-1185">Reference proteome</keyword>
<feature type="domain" description="CBS" evidence="4">
    <location>
        <begin position="159"/>
        <end position="218"/>
    </location>
</feature>
<dbReference type="InterPro" id="IPR018821">
    <property type="entry name" value="DUF294_put_nucleoTrafse_sb-bd"/>
</dbReference>
<dbReference type="InterPro" id="IPR051257">
    <property type="entry name" value="Diverse_CBS-Domain"/>
</dbReference>
<sequence length="617" mass="69159">MDIELIEIRDFLKVHHPFDLLPEEAIETLPTTIEVRYARRGTVMFEPGDENKFLWVVRTGAVETHDPEGHLLARLSEGECFGVRALLRGGVAVNRCEAIEDSLLYLLPVTEFNRLCSEYPQFSFFFAPMGGDRLRSAREHVETGGDDGMGLMSAKVRDMLKREPITTKADVTIQQAAQVMSDEGVSCLLVTDNDKLSGIVTDKDLRKRVVAEGLSYDQPLAEIMTPDPIHIDAEDYLFDALLTMSRNNIRHLPILDGEKVAGVVTTTNIIQKQTTSMVYLVGDIYKRETVSGLREVVKQVPSMVMNLVDSGATAHNIGHVVSTVTDAIATRLLQMAEEKLGKAPVPFAWIVVGSEARHEQTALSDQDNGLILDDSYDEATHGDYFRELAKFVSDGLNECGYVYCPGDVMATNDKWRQPLSGWKNYFSKWIDAPEPEALMHSSIFFDMRSIYGEESLYTDLRDFVLKKSTGNRIFLSFMAGNALTHQPPLGFFKNFVLIRGGEHDHTFDLKHNGVVPIIDLARTYSLDAGLSEVNTEERLRAAVEKKIISQDGADDLLDALEFISITRLRHQAKQIRNSQKADNFMPPEDMSHFERNHLKDAFNVVKTMQAALSSAYT</sequence>
<dbReference type="SUPFAM" id="SSF54631">
    <property type="entry name" value="CBS-domain pair"/>
    <property type="match status" value="1"/>
</dbReference>
<feature type="domain" description="CBS" evidence="4">
    <location>
        <begin position="224"/>
        <end position="280"/>
    </location>
</feature>
<dbReference type="Pfam" id="PF10335">
    <property type="entry name" value="DUF294_C"/>
    <property type="match status" value="1"/>
</dbReference>
<evidence type="ECO:0000313" key="5">
    <source>
        <dbReference type="EMBL" id="SCA56914.1"/>
    </source>
</evidence>
<dbReference type="CDD" id="cd05401">
    <property type="entry name" value="NT_GlnE_GlnD_like"/>
    <property type="match status" value="1"/>
</dbReference>
<dbReference type="RefSeq" id="WP_069188967.1">
    <property type="nucleotide sequence ID" value="NZ_FLYE01000023.1"/>
</dbReference>
<evidence type="ECO:0000313" key="6">
    <source>
        <dbReference type="Proteomes" id="UP000231658"/>
    </source>
</evidence>
<dbReference type="EMBL" id="FLYE01000023">
    <property type="protein sequence ID" value="SCA56914.1"/>
    <property type="molecule type" value="Genomic_DNA"/>
</dbReference>
<name>A0A1C3RI71_9PROT</name>
<dbReference type="AlphaFoldDB" id="A0A1C3RI71"/>
<dbReference type="Pfam" id="PF00571">
    <property type="entry name" value="CBS"/>
    <property type="match status" value="2"/>
</dbReference>
<evidence type="ECO:0000259" key="3">
    <source>
        <dbReference type="PROSITE" id="PS50042"/>
    </source>
</evidence>
<dbReference type="Pfam" id="PF03445">
    <property type="entry name" value="DUF294"/>
    <property type="match status" value="1"/>
</dbReference>
<dbReference type="STRING" id="1867952.MTBPR1_30284"/>
<dbReference type="InterPro" id="IPR005105">
    <property type="entry name" value="GlnD_Uridyltrans_N"/>
</dbReference>
<dbReference type="InterPro" id="IPR046342">
    <property type="entry name" value="CBS_dom_sf"/>
</dbReference>
<dbReference type="OrthoDB" id="9808528at2"/>
<accession>A0A1C3RI71</accession>
<dbReference type="PROSITE" id="PS50042">
    <property type="entry name" value="CNMP_BINDING_3"/>
    <property type="match status" value="1"/>
</dbReference>
<dbReference type="PANTHER" id="PTHR43080:SF2">
    <property type="entry name" value="CBS DOMAIN-CONTAINING PROTEIN"/>
    <property type="match status" value="1"/>
</dbReference>
<dbReference type="SUPFAM" id="SSF51206">
    <property type="entry name" value="cAMP-binding domain-like"/>
    <property type="match status" value="1"/>
</dbReference>
<organism evidence="5 6">
    <name type="scientific">Candidatus Terasakiella magnetica</name>
    <dbReference type="NCBI Taxonomy" id="1867952"/>
    <lineage>
        <taxon>Bacteria</taxon>
        <taxon>Pseudomonadati</taxon>
        <taxon>Pseudomonadota</taxon>
        <taxon>Alphaproteobacteria</taxon>
        <taxon>Rhodospirillales</taxon>
        <taxon>Terasakiellaceae</taxon>
        <taxon>Terasakiella</taxon>
    </lineage>
</organism>
<dbReference type="InterPro" id="IPR014710">
    <property type="entry name" value="RmlC-like_jellyroll"/>
</dbReference>
<dbReference type="InterPro" id="IPR018490">
    <property type="entry name" value="cNMP-bd_dom_sf"/>
</dbReference>
<feature type="domain" description="Cyclic nucleotide-binding" evidence="3">
    <location>
        <begin position="17"/>
        <end position="115"/>
    </location>
</feature>
<dbReference type="SMART" id="SM00100">
    <property type="entry name" value="cNMP"/>
    <property type="match status" value="1"/>
</dbReference>
<dbReference type="CDD" id="cd04587">
    <property type="entry name" value="CBS_pair_CAP-ED_NT_Pol-beta-like_DUF294_assoc"/>
    <property type="match status" value="1"/>
</dbReference>
<evidence type="ECO:0000256" key="1">
    <source>
        <dbReference type="ARBA" id="ARBA00023122"/>
    </source>
</evidence>
<dbReference type="PROSITE" id="PS51371">
    <property type="entry name" value="CBS"/>
    <property type="match status" value="2"/>
</dbReference>
<gene>
    <name evidence="5" type="ORF">MTBPR1_30284</name>
</gene>
<dbReference type="Proteomes" id="UP000231658">
    <property type="component" value="Unassembled WGS sequence"/>
</dbReference>
<dbReference type="SMART" id="SM00116">
    <property type="entry name" value="CBS"/>
    <property type="match status" value="2"/>
</dbReference>
<protein>
    <submittedName>
        <fullName evidence="5">Cyclic nucleotide-binding protein</fullName>
    </submittedName>
</protein>
<evidence type="ECO:0000259" key="4">
    <source>
        <dbReference type="PROSITE" id="PS51371"/>
    </source>
</evidence>
<dbReference type="CDD" id="cd00038">
    <property type="entry name" value="CAP_ED"/>
    <property type="match status" value="1"/>
</dbReference>
<dbReference type="InterPro" id="IPR000595">
    <property type="entry name" value="cNMP-bd_dom"/>
</dbReference>
<dbReference type="Gene3D" id="3.10.580.10">
    <property type="entry name" value="CBS-domain"/>
    <property type="match status" value="1"/>
</dbReference>
<evidence type="ECO:0000256" key="2">
    <source>
        <dbReference type="PROSITE-ProRule" id="PRU00703"/>
    </source>
</evidence>
<reference evidence="5 6" key="1">
    <citation type="submission" date="2016-07" db="EMBL/GenBank/DDBJ databases">
        <authorList>
            <person name="Lefevre C.T."/>
        </authorList>
    </citation>
    <scope>NUCLEOTIDE SEQUENCE [LARGE SCALE GENOMIC DNA]</scope>
    <source>
        <strain evidence="5">PR1</strain>
    </source>
</reference>
<dbReference type="PANTHER" id="PTHR43080">
    <property type="entry name" value="CBS DOMAIN-CONTAINING PROTEIN CBSX3, MITOCHONDRIAL"/>
    <property type="match status" value="1"/>
</dbReference>
<proteinExistence type="predicted"/>
<dbReference type="GO" id="GO:0008773">
    <property type="term" value="F:[protein-PII] uridylyltransferase activity"/>
    <property type="evidence" value="ECO:0007669"/>
    <property type="project" value="InterPro"/>
</dbReference>